<dbReference type="InterPro" id="IPR000742">
    <property type="entry name" value="EGF"/>
</dbReference>
<evidence type="ECO:0000256" key="3">
    <source>
        <dbReference type="ARBA" id="ARBA00022737"/>
    </source>
</evidence>
<dbReference type="GO" id="GO:0005509">
    <property type="term" value="F:calcium ion binding"/>
    <property type="evidence" value="ECO:0007669"/>
    <property type="project" value="InterPro"/>
</dbReference>
<dbReference type="InterPro" id="IPR018097">
    <property type="entry name" value="EGF_Ca-bd_CS"/>
</dbReference>
<dbReference type="SMART" id="SM00179">
    <property type="entry name" value="EGF_CA"/>
    <property type="match status" value="13"/>
</dbReference>
<dbReference type="Pfam" id="PF03160">
    <property type="entry name" value="Calx-beta"/>
    <property type="match status" value="1"/>
</dbReference>
<feature type="domain" description="EGF-like" evidence="10">
    <location>
        <begin position="986"/>
        <end position="1024"/>
    </location>
</feature>
<dbReference type="InterPro" id="IPR049883">
    <property type="entry name" value="NOTCH1_EGF-like"/>
</dbReference>
<evidence type="ECO:0000256" key="8">
    <source>
        <dbReference type="SAM" id="MobiDB-lite"/>
    </source>
</evidence>
<feature type="domain" description="EGF-like" evidence="10">
    <location>
        <begin position="862"/>
        <end position="903"/>
    </location>
</feature>
<dbReference type="InterPro" id="IPR038081">
    <property type="entry name" value="CalX-like_sf"/>
</dbReference>
<name>A0AA35WS14_GEOBA</name>
<comment type="caution">
    <text evidence="11">The sequence shown here is derived from an EMBL/GenBank/DDBJ whole genome shotgun (WGS) entry which is preliminary data.</text>
</comment>
<dbReference type="SUPFAM" id="SSF57196">
    <property type="entry name" value="EGF/Laminin"/>
    <property type="match status" value="2"/>
</dbReference>
<dbReference type="PROSITE" id="PS50026">
    <property type="entry name" value="EGF_3"/>
    <property type="match status" value="12"/>
</dbReference>
<dbReference type="SMART" id="SM00181">
    <property type="entry name" value="EGF"/>
    <property type="match status" value="14"/>
</dbReference>
<evidence type="ECO:0000256" key="1">
    <source>
        <dbReference type="ARBA" id="ARBA00022536"/>
    </source>
</evidence>
<keyword evidence="2 9" id="KW-0732">Signal</keyword>
<dbReference type="InterPro" id="IPR024731">
    <property type="entry name" value="NELL2-like_EGF"/>
</dbReference>
<evidence type="ECO:0000313" key="11">
    <source>
        <dbReference type="EMBL" id="CAI8024327.1"/>
    </source>
</evidence>
<reference evidence="11" key="1">
    <citation type="submission" date="2023-03" db="EMBL/GenBank/DDBJ databases">
        <authorList>
            <person name="Steffen K."/>
            <person name="Cardenas P."/>
        </authorList>
    </citation>
    <scope>NUCLEOTIDE SEQUENCE</scope>
</reference>
<feature type="domain" description="EGF-like" evidence="10">
    <location>
        <begin position="609"/>
        <end position="648"/>
    </location>
</feature>
<dbReference type="PROSITE" id="PS01187">
    <property type="entry name" value="EGF_CA"/>
    <property type="match status" value="5"/>
</dbReference>
<dbReference type="Gene3D" id="2.60.40.2030">
    <property type="match status" value="2"/>
</dbReference>
<protein>
    <submittedName>
        <fullName evidence="11">Fibrillin-1</fullName>
    </submittedName>
</protein>
<organism evidence="11 12">
    <name type="scientific">Geodia barretti</name>
    <name type="common">Barrett's horny sponge</name>
    <dbReference type="NCBI Taxonomy" id="519541"/>
    <lineage>
        <taxon>Eukaryota</taxon>
        <taxon>Metazoa</taxon>
        <taxon>Porifera</taxon>
        <taxon>Demospongiae</taxon>
        <taxon>Heteroscleromorpha</taxon>
        <taxon>Tetractinellida</taxon>
        <taxon>Astrophorina</taxon>
        <taxon>Geodiidae</taxon>
        <taxon>Geodia</taxon>
    </lineage>
</organism>
<feature type="compositionally biased region" description="Polar residues" evidence="8">
    <location>
        <begin position="1066"/>
        <end position="1089"/>
    </location>
</feature>
<dbReference type="InterPro" id="IPR003644">
    <property type="entry name" value="Calx_beta"/>
</dbReference>
<dbReference type="FunFam" id="2.10.25.10:FF:000038">
    <property type="entry name" value="Fibrillin 2"/>
    <property type="match status" value="10"/>
</dbReference>
<accession>A0AA35WS14</accession>
<dbReference type="Pfam" id="PF12947">
    <property type="entry name" value="EGF_3"/>
    <property type="match status" value="7"/>
</dbReference>
<dbReference type="CDD" id="cd00054">
    <property type="entry name" value="EGF_CA"/>
    <property type="match status" value="10"/>
</dbReference>
<dbReference type="PROSITE" id="PS01186">
    <property type="entry name" value="EGF_2"/>
    <property type="match status" value="10"/>
</dbReference>
<dbReference type="SUPFAM" id="SSF141072">
    <property type="entry name" value="CalX-like"/>
    <property type="match status" value="2"/>
</dbReference>
<keyword evidence="1 7" id="KW-0245">EGF-like domain</keyword>
<keyword evidence="6" id="KW-0325">Glycoprotein</keyword>
<feature type="chain" id="PRO_5041230160" evidence="9">
    <location>
        <begin position="21"/>
        <end position="1130"/>
    </location>
</feature>
<dbReference type="PANTHER" id="PTHR24042:SF5">
    <property type="entry name" value="EGF-LIKE CALCIUM-BINDING DOMAIN-CONTAINING PROTEIN"/>
    <property type="match status" value="1"/>
</dbReference>
<feature type="domain" description="EGF-like" evidence="10">
    <location>
        <begin position="945"/>
        <end position="983"/>
    </location>
</feature>
<sequence length="1130" mass="121402">MLRFRITGLLILYVSLNVQAELKVGFTEVIFQGRESQPCLRVAIAREGELSQDVEVGIHPLTYQQFLESGFLLPDVPELRELPDPAEYEPEGEDFSTEVQTITLRWDSEHEDHLICIALNPDTISEANEGLFLVLSIDENYEVLQENQVALAVILDDDSVVVGFEQLSYTCREGEPENSCVICVALGSATEMEKGLEIPLISLTHSSTARVSEDYLDASHALVLSSSQQRACLEVHVLDDDVAEREESFTCVLSQSDSQSSPTLLLERGVTSITIQDNEVVGVGFEQDEYACRGGQRERCRVCVSILSSASHLDPTLSVSLYLASISRTAIAGLDFEGINERVTLSAASPRVCVPVQTADTNKRTRDRNLFFECILLKNIQLHSFSNVFLERETTTVKIKGHLEGGRCLGVGGKPVCHKKAICHDELEGGVLCECLDGYRGDGVSSCTDVDECEEGLDDCGTEVACHVTSAGREVCRAVASCVNTHGSYRCTCATGYTGDGRNCTAIERPVNECHQGKHNCHHNAHCENTPNGFLCHCRRGFTGDGIECTDVDECKSGRHGCDSTKFCHYSYASGRVECVHTAECINTHGCYECSCRTGFTGDGTACTDVNECQGPTECDANANCLNIPGGYHCQCKEGYVGVGTLCRATAVASGCGLEPTICSLDAACEDIEGISLCICNPGFEGDGYTCTDVDECVRPGLGQCGPGAVCKNTPGSFLCVCQEGFVGDGHNCTRVLIDECALGTDGCAELNSVCVDKEEGYSCVCRPGYRDTGSSQCTDIDECSEGLDGCSSSGRCRNTEGAYECYCLPGYEGDGFTCKDIDECLQDLTTCSPLAECTNTVGSYECECLAGFDGDGKTCTDIDECTLGTDGCNGSTSQCINSPGSFLCVCLMGFRGNGLICTDIDECAEGLDNCDTNADCVNTDGSFLCICREGYEGDGRTCRDVDECSEDVDECSSNSGCLNTEGVYECYCLSGYEGDGFTCTDIDECANGACSSYAECTNTPGSFFCVCHIGYLGDGLHAQIPELLPDMTRGYANWLKCRGEGGPYHDTWKAGTNPPSAGDKGSQSFGTLDSVEMNHQLTPSNNGNGRADHTSKAMQTLSPPPSHDIPSLSTEQSEKVGDLQRERNS</sequence>
<feature type="domain" description="EGF-like" evidence="10">
    <location>
        <begin position="693"/>
        <end position="734"/>
    </location>
</feature>
<dbReference type="Proteomes" id="UP001174909">
    <property type="component" value="Unassembled WGS sequence"/>
</dbReference>
<evidence type="ECO:0000256" key="6">
    <source>
        <dbReference type="ARBA" id="ARBA00023180"/>
    </source>
</evidence>
<feature type="region of interest" description="Disordered" evidence="8">
    <location>
        <begin position="1051"/>
        <end position="1130"/>
    </location>
</feature>
<feature type="domain" description="EGF-like" evidence="10">
    <location>
        <begin position="510"/>
        <end position="550"/>
    </location>
</feature>
<evidence type="ECO:0000256" key="5">
    <source>
        <dbReference type="ARBA" id="ARBA00023157"/>
    </source>
</evidence>
<feature type="compositionally biased region" description="Basic and acidic residues" evidence="8">
    <location>
        <begin position="1117"/>
        <end position="1130"/>
    </location>
</feature>
<feature type="domain" description="EGF-like" evidence="10">
    <location>
        <begin position="404"/>
        <end position="448"/>
    </location>
</feature>
<feature type="domain" description="EGF-like" evidence="10">
    <location>
        <begin position="780"/>
        <end position="818"/>
    </location>
</feature>
<feature type="domain" description="EGF-like" evidence="10">
    <location>
        <begin position="904"/>
        <end position="944"/>
    </location>
</feature>
<proteinExistence type="predicted"/>
<evidence type="ECO:0000256" key="4">
    <source>
        <dbReference type="ARBA" id="ARBA00022837"/>
    </source>
</evidence>
<evidence type="ECO:0000256" key="2">
    <source>
        <dbReference type="ARBA" id="ARBA00022729"/>
    </source>
</evidence>
<dbReference type="GO" id="GO:0007154">
    <property type="term" value="P:cell communication"/>
    <property type="evidence" value="ECO:0007669"/>
    <property type="project" value="InterPro"/>
</dbReference>
<dbReference type="GO" id="GO:0008201">
    <property type="term" value="F:heparin binding"/>
    <property type="evidence" value="ECO:0007669"/>
    <property type="project" value="TreeGrafter"/>
</dbReference>
<evidence type="ECO:0000259" key="10">
    <source>
        <dbReference type="PROSITE" id="PS50026"/>
    </source>
</evidence>
<dbReference type="GO" id="GO:0005615">
    <property type="term" value="C:extracellular space"/>
    <property type="evidence" value="ECO:0007669"/>
    <property type="project" value="TreeGrafter"/>
</dbReference>
<feature type="signal peptide" evidence="9">
    <location>
        <begin position="1"/>
        <end position="20"/>
    </location>
</feature>
<dbReference type="SMART" id="SM00237">
    <property type="entry name" value="Calx_beta"/>
    <property type="match status" value="1"/>
</dbReference>
<evidence type="ECO:0000256" key="7">
    <source>
        <dbReference type="PROSITE-ProRule" id="PRU00076"/>
    </source>
</evidence>
<dbReference type="SUPFAM" id="SSF57184">
    <property type="entry name" value="Growth factor receptor domain"/>
    <property type="match status" value="4"/>
</dbReference>
<dbReference type="InterPro" id="IPR001881">
    <property type="entry name" value="EGF-like_Ca-bd_dom"/>
</dbReference>
<dbReference type="Gene3D" id="2.10.25.10">
    <property type="entry name" value="Laminin"/>
    <property type="match status" value="14"/>
</dbReference>
<dbReference type="InterPro" id="IPR009030">
    <property type="entry name" value="Growth_fac_rcpt_cys_sf"/>
</dbReference>
<feature type="domain" description="EGF-like" evidence="10">
    <location>
        <begin position="467"/>
        <end position="505"/>
    </location>
</feature>
<feature type="domain" description="EGF-like" evidence="10">
    <location>
        <begin position="821"/>
        <end position="861"/>
    </location>
</feature>
<comment type="caution">
    <text evidence="7">Lacks conserved residue(s) required for the propagation of feature annotation.</text>
</comment>
<keyword evidence="4" id="KW-0106">Calcium</keyword>
<keyword evidence="5" id="KW-1015">Disulfide bond</keyword>
<keyword evidence="3" id="KW-0677">Repeat</keyword>
<dbReference type="GO" id="GO:0016020">
    <property type="term" value="C:membrane"/>
    <property type="evidence" value="ECO:0007669"/>
    <property type="project" value="InterPro"/>
</dbReference>
<feature type="domain" description="EGF-like" evidence="10">
    <location>
        <begin position="737"/>
        <end position="779"/>
    </location>
</feature>
<dbReference type="PROSITE" id="PS00010">
    <property type="entry name" value="ASX_HYDROXYL"/>
    <property type="match status" value="11"/>
</dbReference>
<dbReference type="EMBL" id="CASHTH010002070">
    <property type="protein sequence ID" value="CAI8024327.1"/>
    <property type="molecule type" value="Genomic_DNA"/>
</dbReference>
<dbReference type="PANTHER" id="PTHR24042">
    <property type="entry name" value="NEL HOMOLOG"/>
    <property type="match status" value="1"/>
</dbReference>
<keyword evidence="12" id="KW-1185">Reference proteome</keyword>
<gene>
    <name evidence="11" type="ORF">GBAR_LOCUS14138</name>
</gene>
<evidence type="ECO:0000256" key="9">
    <source>
        <dbReference type="SAM" id="SignalP"/>
    </source>
</evidence>
<evidence type="ECO:0000313" key="12">
    <source>
        <dbReference type="Proteomes" id="UP001174909"/>
    </source>
</evidence>
<dbReference type="AlphaFoldDB" id="A0AA35WS14"/>
<dbReference type="Pfam" id="PF07645">
    <property type="entry name" value="EGF_CA"/>
    <property type="match status" value="6"/>
</dbReference>
<dbReference type="InterPro" id="IPR000152">
    <property type="entry name" value="EGF-type_Asp/Asn_hydroxyl_site"/>
</dbReference>
<dbReference type="InterPro" id="IPR051586">
    <property type="entry name" value="PKC-binding_NELL"/>
</dbReference>